<feature type="region of interest" description="Disordered" evidence="4">
    <location>
        <begin position="310"/>
        <end position="362"/>
    </location>
</feature>
<dbReference type="EMBL" id="BSYO01000006">
    <property type="protein sequence ID" value="GMH06880.1"/>
    <property type="molecule type" value="Genomic_DNA"/>
</dbReference>
<dbReference type="InterPro" id="IPR045166">
    <property type="entry name" value="Spp2-like"/>
</dbReference>
<feature type="region of interest" description="Disordered" evidence="4">
    <location>
        <begin position="208"/>
        <end position="235"/>
    </location>
</feature>
<dbReference type="InterPro" id="IPR026822">
    <property type="entry name" value="Spp2/MOS2_G-patch"/>
</dbReference>
<evidence type="ECO:0000256" key="2">
    <source>
        <dbReference type="ARBA" id="ARBA00010966"/>
    </source>
</evidence>
<organism evidence="6 7">
    <name type="scientific">Nepenthes gracilis</name>
    <name type="common">Slender pitcher plant</name>
    <dbReference type="NCBI Taxonomy" id="150966"/>
    <lineage>
        <taxon>Eukaryota</taxon>
        <taxon>Viridiplantae</taxon>
        <taxon>Streptophyta</taxon>
        <taxon>Embryophyta</taxon>
        <taxon>Tracheophyta</taxon>
        <taxon>Spermatophyta</taxon>
        <taxon>Magnoliopsida</taxon>
        <taxon>eudicotyledons</taxon>
        <taxon>Gunneridae</taxon>
        <taxon>Pentapetalae</taxon>
        <taxon>Caryophyllales</taxon>
        <taxon>Nepenthaceae</taxon>
        <taxon>Nepenthes</taxon>
    </lineage>
</organism>
<sequence>MKLSFSITSKSSSSKPKPNSDKPFQGFATEEDSLATTTAHHCVTEFDASKTPVQPKKLIVPPKENEWRLSKKMKNLDTPLRSSSVGHELRFEVESESTGGGGGGGGAAADMSYGLNLRQSAKGDAGDPDRSGGDSIRSVLSKKRKDDLDRSPGDWGLEQFDEVPVDGFGAAILAGYGWHEGRGIGRNAKEDAKVIEYNQRAKGEGIGIFSNPSSVGNNANGHTDNKKGDTNGKSESLGFTVGNNFRIIGGRDVGLEGRVVEVLPDENSLLLKLSHSKEEVMVKIGDVAELGSAEDEKCLKKLKELKTRASKDDVGRIDKKGKDASGDQRDKGVKEAKRSREDRKKVSIEHKSSRREEEKGSRVPWLKSHIRVRIISREFKGGRLYLKKGEVVDVVQPTTCDISMDDGKELVQGVDQDLLETALPRRGGHVLVLTGKHEGVYGSLVERDTEREIGVVQDENTRELLNVRLEQIAEYVGDPSYVGY</sequence>
<dbReference type="InterPro" id="IPR000467">
    <property type="entry name" value="G_patch_dom"/>
</dbReference>
<dbReference type="GO" id="GO:0000398">
    <property type="term" value="P:mRNA splicing, via spliceosome"/>
    <property type="evidence" value="ECO:0007669"/>
    <property type="project" value="InterPro"/>
</dbReference>
<dbReference type="Gene3D" id="2.30.30.140">
    <property type="match status" value="1"/>
</dbReference>
<dbReference type="InterPro" id="IPR005824">
    <property type="entry name" value="KOW"/>
</dbReference>
<evidence type="ECO:0000313" key="6">
    <source>
        <dbReference type="EMBL" id="GMH06880.1"/>
    </source>
</evidence>
<accession>A0AAD3S9K3</accession>
<feature type="region of interest" description="Disordered" evidence="4">
    <location>
        <begin position="70"/>
        <end position="158"/>
    </location>
</feature>
<evidence type="ECO:0000256" key="4">
    <source>
        <dbReference type="SAM" id="MobiDB-lite"/>
    </source>
</evidence>
<evidence type="ECO:0000256" key="3">
    <source>
        <dbReference type="ARBA" id="ARBA00023242"/>
    </source>
</evidence>
<feature type="domain" description="G-patch" evidence="5">
    <location>
        <begin position="165"/>
        <end position="211"/>
    </location>
</feature>
<dbReference type="GO" id="GO:0005681">
    <property type="term" value="C:spliceosomal complex"/>
    <property type="evidence" value="ECO:0007669"/>
    <property type="project" value="TreeGrafter"/>
</dbReference>
<name>A0AAD3S9K3_NEPGR</name>
<keyword evidence="7" id="KW-1185">Reference proteome</keyword>
<dbReference type="PROSITE" id="PS50174">
    <property type="entry name" value="G_PATCH"/>
    <property type="match status" value="1"/>
</dbReference>
<dbReference type="Proteomes" id="UP001279734">
    <property type="component" value="Unassembled WGS sequence"/>
</dbReference>
<reference evidence="6" key="1">
    <citation type="submission" date="2023-05" db="EMBL/GenBank/DDBJ databases">
        <title>Nepenthes gracilis genome sequencing.</title>
        <authorList>
            <person name="Fukushima K."/>
        </authorList>
    </citation>
    <scope>NUCLEOTIDE SEQUENCE</scope>
    <source>
        <strain evidence="6">SING2019-196</strain>
    </source>
</reference>
<comment type="caution">
    <text evidence="6">The sequence shown here is derived from an EMBL/GenBank/DDBJ whole genome shotgun (WGS) entry which is preliminary data.</text>
</comment>
<evidence type="ECO:0000313" key="7">
    <source>
        <dbReference type="Proteomes" id="UP001279734"/>
    </source>
</evidence>
<feature type="compositionally biased region" description="Basic and acidic residues" evidence="4">
    <location>
        <begin position="223"/>
        <end position="232"/>
    </location>
</feature>
<dbReference type="PANTHER" id="PTHR15818:SF2">
    <property type="entry name" value="G-PATCH DOMAIN AND KOW MOTIFS-CONTAINING PROTEIN"/>
    <property type="match status" value="1"/>
</dbReference>
<comment type="similarity">
    <text evidence="2">Belongs to the MOS2 family.</text>
</comment>
<dbReference type="GO" id="GO:0003676">
    <property type="term" value="F:nucleic acid binding"/>
    <property type="evidence" value="ECO:0007669"/>
    <property type="project" value="InterPro"/>
</dbReference>
<dbReference type="SMART" id="SM00739">
    <property type="entry name" value="KOW"/>
    <property type="match status" value="2"/>
</dbReference>
<feature type="region of interest" description="Disordered" evidence="4">
    <location>
        <begin position="1"/>
        <end position="35"/>
    </location>
</feature>
<feature type="compositionally biased region" description="Polar residues" evidence="4">
    <location>
        <begin position="210"/>
        <end position="222"/>
    </location>
</feature>
<dbReference type="Pfam" id="PF25088">
    <property type="entry name" value="GPKOW_C"/>
    <property type="match status" value="1"/>
</dbReference>
<proteinExistence type="inferred from homology"/>
<dbReference type="PANTHER" id="PTHR15818">
    <property type="entry name" value="G PATCH AND KOW-CONTAINING"/>
    <property type="match status" value="1"/>
</dbReference>
<feature type="compositionally biased region" description="Low complexity" evidence="4">
    <location>
        <begin position="1"/>
        <end position="23"/>
    </location>
</feature>
<protein>
    <recommendedName>
        <fullName evidence="5">G-patch domain-containing protein</fullName>
    </recommendedName>
</protein>
<feature type="compositionally biased region" description="Gly residues" evidence="4">
    <location>
        <begin position="98"/>
        <end position="107"/>
    </location>
</feature>
<evidence type="ECO:0000259" key="5">
    <source>
        <dbReference type="PROSITE" id="PS50174"/>
    </source>
</evidence>
<comment type="subcellular location">
    <subcellularLocation>
        <location evidence="1">Nucleus</location>
    </subcellularLocation>
</comment>
<gene>
    <name evidence="6" type="ORF">Nepgr_008720</name>
</gene>
<dbReference type="AlphaFoldDB" id="A0AAD3S9K3"/>
<dbReference type="Pfam" id="PF12656">
    <property type="entry name" value="G-patch_2"/>
    <property type="match status" value="1"/>
</dbReference>
<evidence type="ECO:0000256" key="1">
    <source>
        <dbReference type="ARBA" id="ARBA00004123"/>
    </source>
</evidence>
<keyword evidence="3" id="KW-0539">Nucleus</keyword>
<feature type="region of interest" description="Disordered" evidence="4">
    <location>
        <begin position="45"/>
        <end position="64"/>
    </location>
</feature>
<feature type="compositionally biased region" description="Basic and acidic residues" evidence="4">
    <location>
        <begin position="310"/>
        <end position="361"/>
    </location>
</feature>
<dbReference type="SMART" id="SM00443">
    <property type="entry name" value="G_patch"/>
    <property type="match status" value="1"/>
</dbReference>